<comment type="caution">
    <text evidence="10">The sequence shown here is derived from an EMBL/GenBank/DDBJ whole genome shotgun (WGS) entry which is preliminary data.</text>
</comment>
<feature type="binding site" evidence="9">
    <location>
        <position position="95"/>
    </location>
    <ligand>
        <name>Ni(2+)</name>
        <dbReference type="ChEBI" id="CHEBI:49786"/>
    </ligand>
</feature>
<evidence type="ECO:0000256" key="1">
    <source>
        <dbReference type="ARBA" id="ARBA00000428"/>
    </source>
</evidence>
<dbReference type="EMBL" id="JBDIME010000003">
    <property type="protein sequence ID" value="MEN2788985.1"/>
    <property type="molecule type" value="Genomic_DNA"/>
</dbReference>
<feature type="site" description="May play a role in metal incorporation in vivo" evidence="9">
    <location>
        <position position="92"/>
    </location>
</feature>
<dbReference type="InterPro" id="IPR023956">
    <property type="entry name" value="ARD_bac"/>
</dbReference>
<protein>
    <recommendedName>
        <fullName evidence="9">Acireductone dioxygenase</fullName>
    </recommendedName>
    <alternativeName>
        <fullName evidence="9">1,2-dihydroxy-3-keto-5-methylthiopentene dioxygenase</fullName>
        <shortName evidence="9">DHK-MTPene dioxygenase</shortName>
    </alternativeName>
    <alternativeName>
        <fullName evidence="9">Acireductone dioxygenase (Fe(2+)-requiring)</fullName>
        <shortName evidence="9">ARD'</shortName>
        <shortName evidence="9">Fe-ARD</shortName>
        <ecNumber evidence="9">1.13.11.54</ecNumber>
    </alternativeName>
    <alternativeName>
        <fullName evidence="9">Acireductone dioxygenase (Ni(2+)-requiring)</fullName>
        <shortName evidence="9">ARD</shortName>
        <shortName evidence="9">Ni-ARD</shortName>
        <ecNumber evidence="9">1.13.11.53</ecNumber>
    </alternativeName>
</protein>
<keyword evidence="5 9" id="KW-0223">Dioxygenase</keyword>
<name>A0ABU9XZI9_9SPHN</name>
<evidence type="ECO:0000256" key="2">
    <source>
        <dbReference type="ARBA" id="ARBA00022596"/>
    </source>
</evidence>
<evidence type="ECO:0000256" key="9">
    <source>
        <dbReference type="HAMAP-Rule" id="MF_01682"/>
    </source>
</evidence>
<keyword evidence="4 9" id="KW-0479">Metal-binding</keyword>
<dbReference type="Pfam" id="PF03079">
    <property type="entry name" value="ARD"/>
    <property type="match status" value="1"/>
</dbReference>
<comment type="function">
    <text evidence="9">Catalyzes 2 different reactions between oxygene and the acireductone 1,2-dihydroxy-3-keto-5-methylthiopentene (DHK-MTPene) depending upon the metal bound in the active site. Fe-containing acireductone dioxygenase (Fe-ARD) produces formate and 2-keto-4-methylthiobutyrate (KMTB), the alpha-ketoacid precursor of methionine in the methionine recycle pathway. Ni-containing acireductone dioxygenase (Ni-ARD) produces methylthiopropionate, carbon monoxide and formate, and does not lie on the methionine recycle pathway.</text>
</comment>
<comment type="catalytic activity">
    <reaction evidence="1 9">
        <text>1,2-dihydroxy-5-(methylsulfanyl)pent-1-en-3-one + O2 = 4-methylsulfanyl-2-oxobutanoate + formate + 2 H(+)</text>
        <dbReference type="Rhea" id="RHEA:24504"/>
        <dbReference type="ChEBI" id="CHEBI:15378"/>
        <dbReference type="ChEBI" id="CHEBI:15379"/>
        <dbReference type="ChEBI" id="CHEBI:15740"/>
        <dbReference type="ChEBI" id="CHEBI:16723"/>
        <dbReference type="ChEBI" id="CHEBI:49252"/>
        <dbReference type="EC" id="1.13.11.54"/>
    </reaction>
</comment>
<dbReference type="EC" id="1.13.11.53" evidence="9"/>
<keyword evidence="2 9" id="KW-0533">Nickel</keyword>
<dbReference type="HAMAP" id="MF_01682">
    <property type="entry name" value="Salvage_MtnD"/>
    <property type="match status" value="1"/>
</dbReference>
<evidence type="ECO:0000256" key="7">
    <source>
        <dbReference type="ARBA" id="ARBA00023004"/>
    </source>
</evidence>
<feature type="binding site" evidence="9">
    <location>
        <position position="95"/>
    </location>
    <ligand>
        <name>Fe(2+)</name>
        <dbReference type="ChEBI" id="CHEBI:29033"/>
    </ligand>
</feature>
<feature type="binding site" evidence="9">
    <location>
        <position position="93"/>
    </location>
    <ligand>
        <name>Ni(2+)</name>
        <dbReference type="ChEBI" id="CHEBI:49786"/>
    </ligand>
</feature>
<sequence length="180" mass="19851">MSHLQVFDERDGTAPLLDTADGDAIAAELAAIGVRFERWPTRDLPDAAAILEVYAPEIAALKAEAGYQSVDVVALAPDHPERAALRGKFLSEHTHGEDEVRFFVDGEGLFTLHEQGRVFNMLCTRGDLISVPAGMRHWFDMGPAPRFTAIRLFVNPDGWVARFTGDTIADRFPRHEPALA</sequence>
<keyword evidence="11" id="KW-1185">Reference proteome</keyword>
<dbReference type="EC" id="1.13.11.54" evidence="9"/>
<feature type="binding site" evidence="9">
    <location>
        <position position="99"/>
    </location>
    <ligand>
        <name>Ni(2+)</name>
        <dbReference type="ChEBI" id="CHEBI:49786"/>
    </ligand>
</feature>
<dbReference type="PANTHER" id="PTHR23418:SF0">
    <property type="entry name" value="ACIREDUCTONE DIOXYGENASE"/>
    <property type="match status" value="1"/>
</dbReference>
<dbReference type="Proteomes" id="UP001419910">
    <property type="component" value="Unassembled WGS sequence"/>
</dbReference>
<organism evidence="10 11">
    <name type="scientific">Sphingomonas oligophenolica</name>
    <dbReference type="NCBI Taxonomy" id="301154"/>
    <lineage>
        <taxon>Bacteria</taxon>
        <taxon>Pseudomonadati</taxon>
        <taxon>Pseudomonadota</taxon>
        <taxon>Alphaproteobacteria</taxon>
        <taxon>Sphingomonadales</taxon>
        <taxon>Sphingomonadaceae</taxon>
        <taxon>Sphingomonas</taxon>
    </lineage>
</organism>
<feature type="binding site" evidence="9">
    <location>
        <position position="137"/>
    </location>
    <ligand>
        <name>Fe(2+)</name>
        <dbReference type="ChEBI" id="CHEBI:29033"/>
    </ligand>
</feature>
<reference evidence="10 11" key="1">
    <citation type="submission" date="2024-05" db="EMBL/GenBank/DDBJ databases">
        <authorList>
            <person name="Liu Q."/>
            <person name="Xin Y.-H."/>
        </authorList>
    </citation>
    <scope>NUCLEOTIDE SEQUENCE [LARGE SCALE GENOMIC DNA]</scope>
    <source>
        <strain evidence="10 11">CGMCC 1.10181</strain>
    </source>
</reference>
<dbReference type="SUPFAM" id="SSF51182">
    <property type="entry name" value="RmlC-like cupins"/>
    <property type="match status" value="1"/>
</dbReference>
<keyword evidence="7 9" id="KW-0408">Iron</keyword>
<gene>
    <name evidence="9" type="primary">mtnD</name>
    <name evidence="10" type="ORF">ABC974_05050</name>
</gene>
<comment type="similarity">
    <text evidence="9">Belongs to the acireductone dioxygenase (ARD) family.</text>
</comment>
<feature type="site" description="Important to generate the dianion" evidence="9">
    <location>
        <position position="101"/>
    </location>
</feature>
<comment type="catalytic activity">
    <reaction evidence="9">
        <text>1,2-dihydroxy-5-(methylsulfanyl)pent-1-en-3-one + O2 = 3-(methylsulfanyl)propanoate + CO + formate + 2 H(+)</text>
        <dbReference type="Rhea" id="RHEA:14161"/>
        <dbReference type="ChEBI" id="CHEBI:15378"/>
        <dbReference type="ChEBI" id="CHEBI:15379"/>
        <dbReference type="ChEBI" id="CHEBI:15740"/>
        <dbReference type="ChEBI" id="CHEBI:17245"/>
        <dbReference type="ChEBI" id="CHEBI:49016"/>
        <dbReference type="ChEBI" id="CHEBI:49252"/>
        <dbReference type="EC" id="1.13.11.53"/>
    </reaction>
</comment>
<dbReference type="CDD" id="cd02232">
    <property type="entry name" value="cupin_ARD"/>
    <property type="match status" value="1"/>
</dbReference>
<evidence type="ECO:0000256" key="3">
    <source>
        <dbReference type="ARBA" id="ARBA00022605"/>
    </source>
</evidence>
<evidence type="ECO:0000256" key="4">
    <source>
        <dbReference type="ARBA" id="ARBA00022723"/>
    </source>
</evidence>
<evidence type="ECO:0000256" key="8">
    <source>
        <dbReference type="ARBA" id="ARBA00023167"/>
    </source>
</evidence>
<dbReference type="InterPro" id="IPR011051">
    <property type="entry name" value="RmlC_Cupin_sf"/>
</dbReference>
<feature type="binding site" evidence="9">
    <location>
        <position position="99"/>
    </location>
    <ligand>
        <name>Fe(2+)</name>
        <dbReference type="ChEBI" id="CHEBI:29033"/>
    </ligand>
</feature>
<evidence type="ECO:0000256" key="6">
    <source>
        <dbReference type="ARBA" id="ARBA00023002"/>
    </source>
</evidence>
<evidence type="ECO:0000313" key="11">
    <source>
        <dbReference type="Proteomes" id="UP001419910"/>
    </source>
</evidence>
<keyword evidence="6 9" id="KW-0560">Oxidoreductase</keyword>
<dbReference type="InterPro" id="IPR014710">
    <property type="entry name" value="RmlC-like_jellyroll"/>
</dbReference>
<feature type="binding site" evidence="9">
    <location>
        <position position="93"/>
    </location>
    <ligand>
        <name>Fe(2+)</name>
        <dbReference type="ChEBI" id="CHEBI:29033"/>
    </ligand>
</feature>
<keyword evidence="3 9" id="KW-0028">Amino-acid biosynthesis</keyword>
<comment type="cofactor">
    <cofactor evidence="9">
        <name>Fe(2+)</name>
        <dbReference type="ChEBI" id="CHEBI:29033"/>
    </cofactor>
    <text evidence="9">Binds 1 Fe(2+) cation per monomer.</text>
</comment>
<dbReference type="RefSeq" id="WP_343891645.1">
    <property type="nucleotide sequence ID" value="NZ_BAAAEH010000047.1"/>
</dbReference>
<dbReference type="Gene3D" id="2.60.120.10">
    <property type="entry name" value="Jelly Rolls"/>
    <property type="match status" value="1"/>
</dbReference>
<feature type="site" description="May play a role in transmitting local conformational changes" evidence="9">
    <location>
        <position position="98"/>
    </location>
</feature>
<feature type="binding site" evidence="9">
    <location>
        <position position="137"/>
    </location>
    <ligand>
        <name>Ni(2+)</name>
        <dbReference type="ChEBI" id="CHEBI:49786"/>
    </ligand>
</feature>
<comment type="subunit">
    <text evidence="9">Monomer.</text>
</comment>
<dbReference type="PANTHER" id="PTHR23418">
    <property type="entry name" value="ACIREDUCTONE DIOXYGENASE"/>
    <property type="match status" value="1"/>
</dbReference>
<dbReference type="InterPro" id="IPR004313">
    <property type="entry name" value="ARD"/>
</dbReference>
<evidence type="ECO:0000313" key="10">
    <source>
        <dbReference type="EMBL" id="MEN2788985.1"/>
    </source>
</evidence>
<comment type="cofactor">
    <cofactor evidence="9">
        <name>Ni(2+)</name>
        <dbReference type="ChEBI" id="CHEBI:49786"/>
    </cofactor>
    <text evidence="9">Binds 1 nickel ion per monomer.</text>
</comment>
<accession>A0ABU9XZI9</accession>
<evidence type="ECO:0000256" key="5">
    <source>
        <dbReference type="ARBA" id="ARBA00022964"/>
    </source>
</evidence>
<keyword evidence="8 9" id="KW-0486">Methionine biosynthesis</keyword>
<proteinExistence type="inferred from homology"/>
<comment type="pathway">
    <text evidence="9">Amino-acid biosynthesis; L-methionine biosynthesis via salvage pathway; L-methionine from S-methyl-5-thio-alpha-D-ribose 1-phosphate: step 5/6.</text>
</comment>